<dbReference type="OrthoDB" id="8441376at2"/>
<evidence type="ECO:0000313" key="2">
    <source>
        <dbReference type="Proteomes" id="UP000183656"/>
    </source>
</evidence>
<accession>A0A1I7JMV5</accession>
<dbReference type="STRING" id="343013.SAMN04489707_10287"/>
<dbReference type="Proteomes" id="UP000183656">
    <property type="component" value="Unassembled WGS sequence"/>
</dbReference>
<organism evidence="1 2">
    <name type="scientific">Paenacidovorax caeni</name>
    <dbReference type="NCBI Taxonomy" id="343013"/>
    <lineage>
        <taxon>Bacteria</taxon>
        <taxon>Pseudomonadati</taxon>
        <taxon>Pseudomonadota</taxon>
        <taxon>Betaproteobacteria</taxon>
        <taxon>Burkholderiales</taxon>
        <taxon>Comamonadaceae</taxon>
        <taxon>Paenacidovorax</taxon>
    </lineage>
</organism>
<dbReference type="EMBL" id="FPBX01000028">
    <property type="protein sequence ID" value="SFU86477.1"/>
    <property type="molecule type" value="Genomic_DNA"/>
</dbReference>
<dbReference type="AlphaFoldDB" id="A0A1I7JMV5"/>
<name>A0A1I7JMV5_9BURK</name>
<evidence type="ECO:0008006" key="3">
    <source>
        <dbReference type="Google" id="ProtNLM"/>
    </source>
</evidence>
<gene>
    <name evidence="1" type="ORF">SAMN04489707_10287</name>
</gene>
<evidence type="ECO:0000313" key="1">
    <source>
        <dbReference type="EMBL" id="SFU86477.1"/>
    </source>
</evidence>
<protein>
    <recommendedName>
        <fullName evidence="3">Apea-like HEPN domain-containing protein</fullName>
    </recommendedName>
</protein>
<sequence>MTIVSIRFGFLNQPLTVSWRYGTIRPVPNFEEIASCFEQSAGVYKGWVYPPIKAVDAQGAAAKKAWVPASFSMPSSHILTPRPNADPAHSDFFIALFGFLHGQRLQREGWQHFYKAPVSRQLCDFVVNKTSTEWALDQALTFCERHSSNKEVLKLAFGALHWHTFAQLYEHEFERFDAQYKALDACYRLVCLTQDSFTPERTHAKRAACLCEHFGVEPPDWVSPSKNQDAQGTCELAIRRNALAHEALYGGQPLGFAHPADHGAMVLGLKSLVARIYLSALGVNNEYTQSSATTRSVQAFDYPKSF</sequence>
<proteinExistence type="predicted"/>
<reference evidence="1 2" key="1">
    <citation type="submission" date="2016-10" db="EMBL/GenBank/DDBJ databases">
        <authorList>
            <person name="de Groot N.N."/>
        </authorList>
    </citation>
    <scope>NUCLEOTIDE SEQUENCE [LARGE SCALE GENOMIC DNA]</scope>
    <source>
        <strain evidence="1 2">R-24608</strain>
    </source>
</reference>
<dbReference type="RefSeq" id="WP_139235454.1">
    <property type="nucleotide sequence ID" value="NZ_CYIG01000023.1"/>
</dbReference>
<keyword evidence="2" id="KW-1185">Reference proteome</keyword>